<protein>
    <submittedName>
        <fullName evidence="1">Uncharacterized protein</fullName>
    </submittedName>
</protein>
<comment type="caution">
    <text evidence="1">The sequence shown here is derived from an EMBL/GenBank/DDBJ whole genome shotgun (WGS) entry which is preliminary data.</text>
</comment>
<evidence type="ECO:0000313" key="2">
    <source>
        <dbReference type="Proteomes" id="UP000214720"/>
    </source>
</evidence>
<dbReference type="AlphaFoldDB" id="A0A226X072"/>
<organism evidence="1 2">
    <name type="scientific">Caballeronia sordidicola</name>
    <name type="common">Burkholderia sordidicola</name>
    <dbReference type="NCBI Taxonomy" id="196367"/>
    <lineage>
        <taxon>Bacteria</taxon>
        <taxon>Pseudomonadati</taxon>
        <taxon>Pseudomonadota</taxon>
        <taxon>Betaproteobacteria</taxon>
        <taxon>Burkholderiales</taxon>
        <taxon>Burkholderiaceae</taxon>
        <taxon>Caballeronia</taxon>
    </lineage>
</organism>
<evidence type="ECO:0000313" key="1">
    <source>
        <dbReference type="EMBL" id="OXC76753.1"/>
    </source>
</evidence>
<gene>
    <name evidence="1" type="ORF">BSU04_20300</name>
</gene>
<name>A0A226X072_CABSO</name>
<dbReference type="Proteomes" id="UP000214720">
    <property type="component" value="Unassembled WGS sequence"/>
</dbReference>
<reference evidence="2" key="1">
    <citation type="submission" date="2017-01" db="EMBL/GenBank/DDBJ databases">
        <title>Genome Analysis of Deinococcus marmoris KOPRI26562.</title>
        <authorList>
            <person name="Kim J.H."/>
            <person name="Oh H.-M."/>
        </authorList>
    </citation>
    <scope>NUCLEOTIDE SEQUENCE [LARGE SCALE GENOMIC DNA]</scope>
    <source>
        <strain evidence="2">PAMC 26633</strain>
    </source>
</reference>
<sequence length="40" mass="4158">MLLAANRATAPFAAPSTARRLEVALIASTLSGVHLKGRKP</sequence>
<proteinExistence type="predicted"/>
<accession>A0A226X072</accession>
<dbReference type="EMBL" id="MTHB01000118">
    <property type="protein sequence ID" value="OXC76753.1"/>
    <property type="molecule type" value="Genomic_DNA"/>
</dbReference>